<dbReference type="InterPro" id="IPR006076">
    <property type="entry name" value="FAD-dep_OxRdtase"/>
</dbReference>
<evidence type="ECO:0000313" key="4">
    <source>
        <dbReference type="EMBL" id="QGR22410.1"/>
    </source>
</evidence>
<dbReference type="InterPro" id="IPR036188">
    <property type="entry name" value="FAD/NAD-bd_sf"/>
</dbReference>
<dbReference type="PANTHER" id="PTHR13847">
    <property type="entry name" value="SARCOSINE DEHYDROGENASE-RELATED"/>
    <property type="match status" value="1"/>
</dbReference>
<dbReference type="Proteomes" id="UP000474054">
    <property type="component" value="Unassembled WGS sequence"/>
</dbReference>
<gene>
    <name evidence="4" type="ORF">D1866_10815</name>
    <name evidence="3" type="ORF">GFB69_02255</name>
</gene>
<proteinExistence type="predicted"/>
<dbReference type="EMBL" id="WHYS01000001">
    <property type="protein sequence ID" value="MQL54604.1"/>
    <property type="molecule type" value="Genomic_DNA"/>
</dbReference>
<dbReference type="Gene3D" id="3.50.50.60">
    <property type="entry name" value="FAD/NAD(P)-binding domain"/>
    <property type="match status" value="1"/>
</dbReference>
<dbReference type="KEGG" id="aamb:D1866_10815"/>
<sequence length="367" mass="42231">MIIIGAGGHGLSLAYHLVKKGVKGIILVEQGRIGYGSSSRNASRFRYHFYSKENIEFALEGIKYLISQKKKLKYNPLIYKTGYLWLLHDENLIENFKKLHSLWSSYSIGGKFLECREFEFLKVNRTCYFAPQDGAFHHDYILYSYYEEIKDKVDIKYAKVSKIMYNNGKITGIKLESGEEIKDDVVIVTAGAWSGELLKTANINLPIYPDRKEIFITEDVKFGIKPLVIDFKREIYFSHTLKGEIIGGIEKEDIGFKEFSISFLDSIEYLKRLREVVKGIEGIGILRGWSGYYEMTPDHSHVMGYGNDWPEGLFIDAGYSGHGMMFAPYAGKIMADLIADNKKNRFIQIFSPDRFNEEKLIEEKMVI</sequence>
<accession>A0A650CX65</accession>
<name>A0A650CX65_ACIAM</name>
<reference evidence="4 5" key="2">
    <citation type="submission" date="2019-10" db="EMBL/GenBank/DDBJ databases">
        <title>Genome Sequences from Six Type Strain Members of the Archaeal Family Sulfolobaceae: Acidianus ambivalens, Acidianus infernus, Metallosphaera prunae, Stygiolobus azoricus, Sulfolobus metallicus, and Sulfurisphaera ohwakuensis.</title>
        <authorList>
            <person name="Counts J.A."/>
            <person name="Kelly R.M."/>
        </authorList>
    </citation>
    <scope>NUCLEOTIDE SEQUENCE [LARGE SCALE GENOMIC DNA]</scope>
    <source>
        <strain evidence="4 5">LEI 10</strain>
    </source>
</reference>
<dbReference type="GO" id="GO:0005737">
    <property type="term" value="C:cytoplasm"/>
    <property type="evidence" value="ECO:0007669"/>
    <property type="project" value="TreeGrafter"/>
</dbReference>
<evidence type="ECO:0000313" key="3">
    <source>
        <dbReference type="EMBL" id="MQL54604.1"/>
    </source>
</evidence>
<evidence type="ECO:0000313" key="6">
    <source>
        <dbReference type="Proteomes" id="UP000474054"/>
    </source>
</evidence>
<dbReference type="RefSeq" id="WP_152939830.1">
    <property type="nucleotide sequence ID" value="NZ_CP045482.1"/>
</dbReference>
<dbReference type="Proteomes" id="UP000426328">
    <property type="component" value="Chromosome"/>
</dbReference>
<reference evidence="3 6" key="1">
    <citation type="submission" date="2019-10" db="EMBL/GenBank/DDBJ databases">
        <title>Comparative genomics of sulfur disproportionating microorganisms.</title>
        <authorList>
            <person name="Ward L.M."/>
            <person name="Bertran E."/>
            <person name="Johnston D."/>
        </authorList>
    </citation>
    <scope>NUCLEOTIDE SEQUENCE [LARGE SCALE GENOMIC DNA]</scope>
    <source>
        <strain evidence="3 6">DSM 3772</strain>
    </source>
</reference>
<evidence type="ECO:0000259" key="2">
    <source>
        <dbReference type="Pfam" id="PF01266"/>
    </source>
</evidence>
<organism evidence="4 5">
    <name type="scientific">Acidianus ambivalens</name>
    <name type="common">Desulfurolobus ambivalens</name>
    <dbReference type="NCBI Taxonomy" id="2283"/>
    <lineage>
        <taxon>Archaea</taxon>
        <taxon>Thermoproteota</taxon>
        <taxon>Thermoprotei</taxon>
        <taxon>Sulfolobales</taxon>
        <taxon>Sulfolobaceae</taxon>
        <taxon>Acidianus</taxon>
    </lineage>
</organism>
<evidence type="ECO:0000313" key="5">
    <source>
        <dbReference type="Proteomes" id="UP000426328"/>
    </source>
</evidence>
<dbReference type="PANTHER" id="PTHR13847:SF287">
    <property type="entry name" value="FAD-DEPENDENT OXIDOREDUCTASE DOMAIN-CONTAINING PROTEIN 1"/>
    <property type="match status" value="1"/>
</dbReference>
<dbReference type="AlphaFoldDB" id="A0A650CX65"/>
<dbReference type="Gene3D" id="3.30.9.10">
    <property type="entry name" value="D-Amino Acid Oxidase, subunit A, domain 2"/>
    <property type="match status" value="1"/>
</dbReference>
<dbReference type="SUPFAM" id="SSF51905">
    <property type="entry name" value="FAD/NAD(P)-binding domain"/>
    <property type="match status" value="1"/>
</dbReference>
<feature type="domain" description="FAD dependent oxidoreductase" evidence="2">
    <location>
        <begin position="2"/>
        <end position="337"/>
    </location>
</feature>
<dbReference type="Pfam" id="PF01266">
    <property type="entry name" value="DAO"/>
    <property type="match status" value="1"/>
</dbReference>
<protein>
    <submittedName>
        <fullName evidence="4">FAD-dependent oxidoreductase</fullName>
    </submittedName>
</protein>
<dbReference type="EMBL" id="CP045482">
    <property type="protein sequence ID" value="QGR22410.1"/>
    <property type="molecule type" value="Genomic_DNA"/>
</dbReference>
<keyword evidence="5" id="KW-1185">Reference proteome</keyword>
<evidence type="ECO:0000256" key="1">
    <source>
        <dbReference type="ARBA" id="ARBA00023002"/>
    </source>
</evidence>
<keyword evidence="1" id="KW-0560">Oxidoreductase</keyword>
<dbReference type="GO" id="GO:0016491">
    <property type="term" value="F:oxidoreductase activity"/>
    <property type="evidence" value="ECO:0007669"/>
    <property type="project" value="UniProtKB-KW"/>
</dbReference>
<dbReference type="GeneID" id="42780228"/>